<dbReference type="Gene3D" id="3.30.200.20">
    <property type="entry name" value="Phosphorylase Kinase, domain 1"/>
    <property type="match status" value="1"/>
</dbReference>
<feature type="compositionally biased region" description="Low complexity" evidence="9">
    <location>
        <begin position="595"/>
        <end position="618"/>
    </location>
</feature>
<evidence type="ECO:0000256" key="9">
    <source>
        <dbReference type="SAM" id="MobiDB-lite"/>
    </source>
</evidence>
<dbReference type="PROSITE" id="PS50011">
    <property type="entry name" value="PROTEIN_KINASE_DOM"/>
    <property type="match status" value="1"/>
</dbReference>
<reference evidence="11" key="1">
    <citation type="submission" date="2020-11" db="EMBL/GenBank/DDBJ databases">
        <authorList>
            <person name="Tran Van P."/>
        </authorList>
    </citation>
    <scope>NUCLEOTIDE SEQUENCE</scope>
</reference>
<dbReference type="InterPro" id="IPR000719">
    <property type="entry name" value="Prot_kinase_dom"/>
</dbReference>
<feature type="compositionally biased region" description="Low complexity" evidence="9">
    <location>
        <begin position="47"/>
        <end position="71"/>
    </location>
</feature>
<dbReference type="Proteomes" id="UP000678499">
    <property type="component" value="Unassembled WGS sequence"/>
</dbReference>
<dbReference type="InterPro" id="IPR008271">
    <property type="entry name" value="Ser/Thr_kinase_AS"/>
</dbReference>
<evidence type="ECO:0000313" key="12">
    <source>
        <dbReference type="Proteomes" id="UP000678499"/>
    </source>
</evidence>
<dbReference type="GO" id="GO:0000245">
    <property type="term" value="P:spliceosomal complex assembly"/>
    <property type="evidence" value="ECO:0007669"/>
    <property type="project" value="TreeGrafter"/>
</dbReference>
<dbReference type="GO" id="GO:0004674">
    <property type="term" value="F:protein serine/threonine kinase activity"/>
    <property type="evidence" value="ECO:0007669"/>
    <property type="project" value="UniProtKB-KW"/>
</dbReference>
<proteinExistence type="predicted"/>
<organism evidence="11">
    <name type="scientific">Notodromas monacha</name>
    <dbReference type="NCBI Taxonomy" id="399045"/>
    <lineage>
        <taxon>Eukaryota</taxon>
        <taxon>Metazoa</taxon>
        <taxon>Ecdysozoa</taxon>
        <taxon>Arthropoda</taxon>
        <taxon>Crustacea</taxon>
        <taxon>Oligostraca</taxon>
        <taxon>Ostracoda</taxon>
        <taxon>Podocopa</taxon>
        <taxon>Podocopida</taxon>
        <taxon>Cypridocopina</taxon>
        <taxon>Cypridoidea</taxon>
        <taxon>Cyprididae</taxon>
        <taxon>Notodromas</taxon>
    </lineage>
</organism>
<dbReference type="FunFam" id="1.10.510.10:FF:000275">
    <property type="entry name" value="SRSF protein kinase 2 isoform X3"/>
    <property type="match status" value="1"/>
</dbReference>
<dbReference type="Gene3D" id="1.10.510.10">
    <property type="entry name" value="Transferase(Phosphotransferase) domain 1"/>
    <property type="match status" value="2"/>
</dbReference>
<evidence type="ECO:0000256" key="7">
    <source>
        <dbReference type="ARBA" id="ARBA00047899"/>
    </source>
</evidence>
<dbReference type="PANTHER" id="PTHR47634">
    <property type="entry name" value="PROTEIN KINASE DOMAIN-CONTAINING PROTEIN-RELATED"/>
    <property type="match status" value="1"/>
</dbReference>
<dbReference type="InterPro" id="IPR051334">
    <property type="entry name" value="SRPK"/>
</dbReference>
<dbReference type="FunFam" id="3.30.200.20:FF:000163">
    <property type="entry name" value="SRSF protein kinase 2 isoform X1"/>
    <property type="match status" value="1"/>
</dbReference>
<dbReference type="Pfam" id="PF00069">
    <property type="entry name" value="Pkinase"/>
    <property type="match status" value="2"/>
</dbReference>
<dbReference type="EMBL" id="OA886379">
    <property type="protein sequence ID" value="CAD7282806.1"/>
    <property type="molecule type" value="Genomic_DNA"/>
</dbReference>
<evidence type="ECO:0000256" key="4">
    <source>
        <dbReference type="ARBA" id="ARBA00022741"/>
    </source>
</evidence>
<comment type="catalytic activity">
    <reaction evidence="7">
        <text>L-threonyl-[protein] + ATP = O-phospho-L-threonyl-[protein] + ADP + H(+)</text>
        <dbReference type="Rhea" id="RHEA:46608"/>
        <dbReference type="Rhea" id="RHEA-COMP:11060"/>
        <dbReference type="Rhea" id="RHEA-COMP:11605"/>
        <dbReference type="ChEBI" id="CHEBI:15378"/>
        <dbReference type="ChEBI" id="CHEBI:30013"/>
        <dbReference type="ChEBI" id="CHEBI:30616"/>
        <dbReference type="ChEBI" id="CHEBI:61977"/>
        <dbReference type="ChEBI" id="CHEBI:456216"/>
        <dbReference type="EC" id="2.7.11.1"/>
    </reaction>
</comment>
<keyword evidence="4" id="KW-0547">Nucleotide-binding</keyword>
<evidence type="ECO:0000256" key="5">
    <source>
        <dbReference type="ARBA" id="ARBA00022777"/>
    </source>
</evidence>
<keyword evidence="5" id="KW-0418">Kinase</keyword>
<keyword evidence="12" id="KW-1185">Reference proteome</keyword>
<protein>
    <recommendedName>
        <fullName evidence="1">non-specific serine/threonine protein kinase</fullName>
        <ecNumber evidence="1">2.7.11.1</ecNumber>
    </recommendedName>
</protein>
<feature type="compositionally biased region" description="Basic and acidic residues" evidence="9">
    <location>
        <begin position="80"/>
        <end position="98"/>
    </location>
</feature>
<dbReference type="EMBL" id="CAJPEX010004342">
    <property type="protein sequence ID" value="CAG0922958.1"/>
    <property type="molecule type" value="Genomic_DNA"/>
</dbReference>
<evidence type="ECO:0000256" key="1">
    <source>
        <dbReference type="ARBA" id="ARBA00012513"/>
    </source>
</evidence>
<keyword evidence="2" id="KW-0723">Serine/threonine-protein kinase</keyword>
<dbReference type="PANTHER" id="PTHR47634:SF9">
    <property type="entry name" value="PROTEIN KINASE DOMAIN-CONTAINING PROTEIN-RELATED"/>
    <property type="match status" value="1"/>
</dbReference>
<dbReference type="AlphaFoldDB" id="A0A7R9GHJ0"/>
<feature type="region of interest" description="Disordered" evidence="9">
    <location>
        <begin position="1"/>
        <end position="100"/>
    </location>
</feature>
<dbReference type="SMART" id="SM00220">
    <property type="entry name" value="S_TKc"/>
    <property type="match status" value="1"/>
</dbReference>
<dbReference type="GO" id="GO:0005524">
    <property type="term" value="F:ATP binding"/>
    <property type="evidence" value="ECO:0007669"/>
    <property type="project" value="UniProtKB-KW"/>
</dbReference>
<feature type="region of interest" description="Disordered" evidence="9">
    <location>
        <begin position="585"/>
        <end position="628"/>
    </location>
</feature>
<evidence type="ECO:0000256" key="8">
    <source>
        <dbReference type="ARBA" id="ARBA00048679"/>
    </source>
</evidence>
<evidence type="ECO:0000256" key="6">
    <source>
        <dbReference type="ARBA" id="ARBA00022840"/>
    </source>
</evidence>
<sequence>MNSANPSLRRKILAAQGKKKLGRMRGKKKPVAMNGESASYAAGEPRSSSSSSYTSSSSGTLSHSSGSSDIDSSSDDDNDEGQKGSDNEEQETPRDYRRGGYHPVQLGDTYCGRYHVLRKLGWGYFSTVWLAWDMTSRRFVGLKIVKSSENYTDTALDEIKLLRCIRDTDPFDPFRERNVMLYDDFRMSGVHGTHVCMVFEVLGHNLLKLIVKSDYKGIYLNNVRRIIRQVLEGLEYLHDKCKIIHTDIKPENVLVKVEESEVRRMAYVAYQRRKLELRMPISFISAAPSSVLDLLGMKMSKNRKKRMKKTGKRNEEREKEMEVMWKLHGTDAELREFYGPGIDVIRLKLYLEKRLKDTLQIELSTRRADSLTRAYLAARAPGATSDDYEMLKEALARCLPRHQIFGAECVDLDAVIELLRSAERNGQAAVCQVNGEAVASDCVEMPEEDGVENSGESCEDNANSVKCELVKSLEMAGDGAEVAKSSPESEMVQQDRVAQKCVPLGDQATEISSVKSETGVTEATVLPLEPGSPSESFVSCENLGIEAQLEDVAVGSDKKMDSDVDDHEQYSTPPEQFEVRASSLDPHVNESDGTSNESLSQSLSSLSLSKSSPESSESARGGDFSEEMVPGVDGDCDLSVKIVDVGNGCWTFQKFTDEIQTRQYRSLEVLVGSEYGCSADIWSTACMAFELATGDYLFEPKAGKNRTRAEDHLAIIIELLGPIPLHIARGGKYSRNYFTPDGQLRNIKRLQPWDLCSILRERYKWDETNAQVFADFLTRMLHYDPLKRARAAECLRHPFLNLQ</sequence>
<dbReference type="GO" id="GO:0005737">
    <property type="term" value="C:cytoplasm"/>
    <property type="evidence" value="ECO:0007669"/>
    <property type="project" value="TreeGrafter"/>
</dbReference>
<evidence type="ECO:0000313" key="11">
    <source>
        <dbReference type="EMBL" id="CAD7282806.1"/>
    </source>
</evidence>
<dbReference type="EC" id="2.7.11.1" evidence="1"/>
<dbReference type="PROSITE" id="PS00108">
    <property type="entry name" value="PROTEIN_KINASE_ST"/>
    <property type="match status" value="1"/>
</dbReference>
<dbReference type="OrthoDB" id="2649at2759"/>
<keyword evidence="3" id="KW-0808">Transferase</keyword>
<feature type="compositionally biased region" description="Basic residues" evidence="9">
    <location>
        <begin position="8"/>
        <end position="30"/>
    </location>
</feature>
<evidence type="ECO:0000259" key="10">
    <source>
        <dbReference type="PROSITE" id="PS50011"/>
    </source>
</evidence>
<dbReference type="GO" id="GO:0005634">
    <property type="term" value="C:nucleus"/>
    <property type="evidence" value="ECO:0007669"/>
    <property type="project" value="TreeGrafter"/>
</dbReference>
<gene>
    <name evidence="11" type="ORF">NMOB1V02_LOCUS10425</name>
</gene>
<accession>A0A7R9GHJ0</accession>
<evidence type="ECO:0000256" key="3">
    <source>
        <dbReference type="ARBA" id="ARBA00022679"/>
    </source>
</evidence>
<dbReference type="SUPFAM" id="SSF56112">
    <property type="entry name" value="Protein kinase-like (PK-like)"/>
    <property type="match status" value="1"/>
</dbReference>
<comment type="catalytic activity">
    <reaction evidence="8">
        <text>L-seryl-[protein] + ATP = O-phospho-L-seryl-[protein] + ADP + H(+)</text>
        <dbReference type="Rhea" id="RHEA:17989"/>
        <dbReference type="Rhea" id="RHEA-COMP:9863"/>
        <dbReference type="Rhea" id="RHEA-COMP:11604"/>
        <dbReference type="ChEBI" id="CHEBI:15378"/>
        <dbReference type="ChEBI" id="CHEBI:29999"/>
        <dbReference type="ChEBI" id="CHEBI:30616"/>
        <dbReference type="ChEBI" id="CHEBI:83421"/>
        <dbReference type="ChEBI" id="CHEBI:456216"/>
        <dbReference type="EC" id="2.7.11.1"/>
    </reaction>
</comment>
<evidence type="ECO:0000256" key="2">
    <source>
        <dbReference type="ARBA" id="ARBA00022527"/>
    </source>
</evidence>
<dbReference type="InterPro" id="IPR011009">
    <property type="entry name" value="Kinase-like_dom_sf"/>
</dbReference>
<keyword evidence="6" id="KW-0067">ATP-binding</keyword>
<name>A0A7R9GHJ0_9CRUS</name>
<feature type="domain" description="Protein kinase" evidence="10">
    <location>
        <begin position="114"/>
        <end position="800"/>
    </location>
</feature>
<dbReference type="GO" id="GO:0050684">
    <property type="term" value="P:regulation of mRNA processing"/>
    <property type="evidence" value="ECO:0007669"/>
    <property type="project" value="TreeGrafter"/>
</dbReference>